<organism evidence="6 7">
    <name type="scientific">Kribbella lupini</name>
    <dbReference type="NCBI Taxonomy" id="291602"/>
    <lineage>
        <taxon>Bacteria</taxon>
        <taxon>Bacillati</taxon>
        <taxon>Actinomycetota</taxon>
        <taxon>Actinomycetes</taxon>
        <taxon>Propionibacteriales</taxon>
        <taxon>Kribbellaceae</taxon>
        <taxon>Kribbella</taxon>
    </lineage>
</organism>
<keyword evidence="7" id="KW-1185">Reference proteome</keyword>
<feature type="domain" description="AB hydrolase-1" evidence="4">
    <location>
        <begin position="79"/>
        <end position="266"/>
    </location>
</feature>
<reference evidence="6 7" key="1">
    <citation type="journal article" date="2019" name="Int. J. Syst. Evol. Microbiol.">
        <title>The Global Catalogue of Microorganisms (GCM) 10K type strain sequencing project: providing services to taxonomists for standard genome sequencing and annotation.</title>
        <authorList>
            <consortium name="The Broad Institute Genomics Platform"/>
            <consortium name="The Broad Institute Genome Sequencing Center for Infectious Disease"/>
            <person name="Wu L."/>
            <person name="Ma J."/>
        </authorList>
    </citation>
    <scope>NUCLEOTIDE SEQUENCE [LARGE SCALE GENOMIC DNA]</scope>
    <source>
        <strain evidence="6 7">JCM 14303</strain>
    </source>
</reference>
<accession>A0ABN2BC68</accession>
<evidence type="ECO:0000259" key="5">
    <source>
        <dbReference type="Pfam" id="PF08386"/>
    </source>
</evidence>
<dbReference type="PANTHER" id="PTHR43248">
    <property type="entry name" value="2-SUCCINYL-6-HYDROXY-2,4-CYCLOHEXADIENE-1-CARBOXYLATE SYNTHASE"/>
    <property type="match status" value="1"/>
</dbReference>
<dbReference type="InterPro" id="IPR029058">
    <property type="entry name" value="AB_hydrolase_fold"/>
</dbReference>
<dbReference type="InterPro" id="IPR051601">
    <property type="entry name" value="Serine_prot/Carboxylest_S33"/>
</dbReference>
<evidence type="ECO:0000256" key="1">
    <source>
        <dbReference type="ARBA" id="ARBA00010088"/>
    </source>
</evidence>
<dbReference type="RefSeq" id="WP_344176962.1">
    <property type="nucleotide sequence ID" value="NZ_BAAANC010000002.1"/>
</dbReference>
<feature type="chain" id="PRO_5046453731" evidence="3">
    <location>
        <begin position="26"/>
        <end position="470"/>
    </location>
</feature>
<dbReference type="SUPFAM" id="SSF53474">
    <property type="entry name" value="alpha/beta-Hydrolases"/>
    <property type="match status" value="1"/>
</dbReference>
<feature type="domain" description="Peptidase S33 tripeptidyl aminopeptidase-like C-terminal" evidence="5">
    <location>
        <begin position="380"/>
        <end position="470"/>
    </location>
</feature>
<evidence type="ECO:0000313" key="6">
    <source>
        <dbReference type="EMBL" id="GAA1537028.1"/>
    </source>
</evidence>
<evidence type="ECO:0000256" key="2">
    <source>
        <dbReference type="ARBA" id="ARBA00022801"/>
    </source>
</evidence>
<dbReference type="Pfam" id="PF08386">
    <property type="entry name" value="Abhydrolase_4"/>
    <property type="match status" value="1"/>
</dbReference>
<dbReference type="Pfam" id="PF00561">
    <property type="entry name" value="Abhydrolase_1"/>
    <property type="match status" value="1"/>
</dbReference>
<sequence length="470" mass="49835">MMLKGLLALGLIGAGLLPAVPAAAAAPLDWKPCDQGPTIECARLTVPLDHANPRKGTTELFVARIPASDQAHKLGVLTFNPGGPGGAGASILEAGLGADLFGPELLKRFDVVSFDPRGTGQSSQLDCGPVLRPGVPVFPRTKHQYDAMVAASRELGKACLAKNGELMRHLDTRTAARDLDAIRAALGVEKLSYFGPSYGSYLGTTYAQLFPRRVDRMVLDGIVDHAQGSTRFVLSEAREMERGFDRLAAWCAATPECALHGKDVGKVYDAVVRKADRRPLTGGVNGDQIRMALPMFLPTLGDQAGPWSAFTSALAKASQGDGSGFVGGSYVGYPESAYTAVSCMDFPGEFRGYADVRARLALARAVAPRVGAAVEGWVMAASCSGWPIPPTNPWKPTPISDVPGVLILNNTHDPATPLDQAVSLHHQIRGSRLLVSDTYGHTSWFNSECARGHATTYFLTGKLPARGTTC</sequence>
<evidence type="ECO:0000313" key="7">
    <source>
        <dbReference type="Proteomes" id="UP001500363"/>
    </source>
</evidence>
<comment type="caution">
    <text evidence="6">The sequence shown here is derived from an EMBL/GenBank/DDBJ whole genome shotgun (WGS) entry which is preliminary data.</text>
</comment>
<gene>
    <name evidence="6" type="ORF">GCM10009741_44550</name>
</gene>
<keyword evidence="2 6" id="KW-0378">Hydrolase</keyword>
<dbReference type="GO" id="GO:0016787">
    <property type="term" value="F:hydrolase activity"/>
    <property type="evidence" value="ECO:0007669"/>
    <property type="project" value="UniProtKB-KW"/>
</dbReference>
<proteinExistence type="inferred from homology"/>
<dbReference type="InterPro" id="IPR000073">
    <property type="entry name" value="AB_hydrolase_1"/>
</dbReference>
<feature type="signal peptide" evidence="3">
    <location>
        <begin position="1"/>
        <end position="25"/>
    </location>
</feature>
<dbReference type="Proteomes" id="UP001500363">
    <property type="component" value="Unassembled WGS sequence"/>
</dbReference>
<keyword evidence="3" id="KW-0732">Signal</keyword>
<evidence type="ECO:0000256" key="3">
    <source>
        <dbReference type="SAM" id="SignalP"/>
    </source>
</evidence>
<dbReference type="InterPro" id="IPR013595">
    <property type="entry name" value="Pept_S33_TAP-like_C"/>
</dbReference>
<evidence type="ECO:0000259" key="4">
    <source>
        <dbReference type="Pfam" id="PF00561"/>
    </source>
</evidence>
<dbReference type="EMBL" id="BAAANC010000002">
    <property type="protein sequence ID" value="GAA1537028.1"/>
    <property type="molecule type" value="Genomic_DNA"/>
</dbReference>
<dbReference type="PANTHER" id="PTHR43248:SF25">
    <property type="entry name" value="AB HYDROLASE-1 DOMAIN-CONTAINING PROTEIN-RELATED"/>
    <property type="match status" value="1"/>
</dbReference>
<dbReference type="Gene3D" id="3.40.50.1820">
    <property type="entry name" value="alpha/beta hydrolase"/>
    <property type="match status" value="1"/>
</dbReference>
<name>A0ABN2BC68_9ACTN</name>
<comment type="similarity">
    <text evidence="1">Belongs to the peptidase S33 family.</text>
</comment>
<protein>
    <submittedName>
        <fullName evidence="6">Alpha/beta hydrolase</fullName>
    </submittedName>
</protein>